<reference evidence="1 2" key="1">
    <citation type="submission" date="2021-03" db="EMBL/GenBank/DDBJ databases">
        <title>Genomic Encyclopedia of Type Strains, Phase IV (KMG-IV): sequencing the most valuable type-strain genomes for metagenomic binning, comparative biology and taxonomic classification.</title>
        <authorList>
            <person name="Goeker M."/>
        </authorList>
    </citation>
    <scope>NUCLEOTIDE SEQUENCE [LARGE SCALE GENOMIC DNA]</scope>
    <source>
        <strain evidence="1 2">DSM 24004</strain>
    </source>
</reference>
<dbReference type="RefSeq" id="WP_209511115.1">
    <property type="nucleotide sequence ID" value="NZ_JAGGKS010000003.1"/>
</dbReference>
<sequence length="73" mass="8353">MKVITKNSVYIIDVKKKIVTGGVLANRNLYYDHIGSVNKGQRLFFYDNNNNILLKTSPIQDITASLFDDEFVK</sequence>
<organism evidence="1 2">
    <name type="scientific">Sedimentibacter acidaminivorans</name>
    <dbReference type="NCBI Taxonomy" id="913099"/>
    <lineage>
        <taxon>Bacteria</taxon>
        <taxon>Bacillati</taxon>
        <taxon>Bacillota</taxon>
        <taxon>Tissierellia</taxon>
        <taxon>Sedimentibacter</taxon>
    </lineage>
</organism>
<evidence type="ECO:0000313" key="2">
    <source>
        <dbReference type="Proteomes" id="UP001519342"/>
    </source>
</evidence>
<accession>A0ABS4GCI5</accession>
<comment type="caution">
    <text evidence="1">The sequence shown here is derived from an EMBL/GenBank/DDBJ whole genome shotgun (WGS) entry which is preliminary data.</text>
</comment>
<dbReference type="Proteomes" id="UP001519342">
    <property type="component" value="Unassembled WGS sequence"/>
</dbReference>
<dbReference type="EMBL" id="JAGGKS010000003">
    <property type="protein sequence ID" value="MBP1925367.1"/>
    <property type="molecule type" value="Genomic_DNA"/>
</dbReference>
<evidence type="ECO:0000313" key="1">
    <source>
        <dbReference type="EMBL" id="MBP1925367.1"/>
    </source>
</evidence>
<proteinExistence type="predicted"/>
<protein>
    <submittedName>
        <fullName evidence="1">Uncharacterized protein</fullName>
    </submittedName>
</protein>
<name>A0ABS4GCI5_9FIRM</name>
<gene>
    <name evidence="1" type="ORF">J2Z76_001226</name>
</gene>
<keyword evidence="2" id="KW-1185">Reference proteome</keyword>